<sequence length="407" mass="43803">MTALDAMNIGAKTGADLDIPTEQELVDRAIAMVPTLRRTMRDHDSLGRISDEVIASLCDAGFFRILQPRAFGGYEMHPKSFLRVLHQVARGAPAAGWVLMVVGVHNWEVALLGARVAGELWGENPDIRVSSSYVPFGEAKQVEGGYELSGRWKFSSGCDHCDWAFLGGWVDLPGGEREYRVFLVSRQDYAIDDASWNTFGLQGTGSKDLLLENAFVPGYRTHAMSESLNCGNVGLKDFSAPAYRYPFGTLFSFGVVSAIIGMAMGARDVYLEGVKGKRASFTGAELAHDGFVVQALAAADADIQSCLALLDRMMGEIDADIAAGIVTPVERRAQYMAWCAEMSGTAIDAVVRLFRRSGARAIALNGDLQQYVRDILAGGNHITMDAAHMGANAGAVTLGAPNQVAIL</sequence>
<name>A0A7W6BNS3_9SPHN</name>
<dbReference type="PIRSF" id="PIRSF016578">
    <property type="entry name" value="HsaA"/>
    <property type="match status" value="1"/>
</dbReference>
<dbReference type="EMBL" id="JACIDT010000005">
    <property type="protein sequence ID" value="MBB3925988.1"/>
    <property type="molecule type" value="Genomic_DNA"/>
</dbReference>
<dbReference type="GO" id="GO:0003995">
    <property type="term" value="F:acyl-CoA dehydrogenase activity"/>
    <property type="evidence" value="ECO:0007669"/>
    <property type="project" value="TreeGrafter"/>
</dbReference>
<dbReference type="PANTHER" id="PTHR48083:SF19">
    <property type="entry name" value="FLAVIN-DEPENDENT MONOOXYGENASE, OXYGENASE SUBUNIT HSAA"/>
    <property type="match status" value="1"/>
</dbReference>
<dbReference type="Gene3D" id="1.20.140.10">
    <property type="entry name" value="Butyryl-CoA Dehydrogenase, subunit A, domain 3"/>
    <property type="match status" value="1"/>
</dbReference>
<dbReference type="SUPFAM" id="SSF47203">
    <property type="entry name" value="Acyl-CoA dehydrogenase C-terminal domain-like"/>
    <property type="match status" value="1"/>
</dbReference>
<comment type="caution">
    <text evidence="3">The sequence shown here is derived from an EMBL/GenBank/DDBJ whole genome shotgun (WGS) entry which is preliminary data.</text>
</comment>
<protein>
    <submittedName>
        <fullName evidence="3">3-hydroxy-9,10-secoandrosta-1,3,5(10)-triene-9, 17-dione monooxygenase</fullName>
        <ecNumber evidence="3">1.14.14.12</ecNumber>
    </submittedName>
</protein>
<evidence type="ECO:0000313" key="3">
    <source>
        <dbReference type="EMBL" id="MBB3925988.1"/>
    </source>
</evidence>
<evidence type="ECO:0000259" key="2">
    <source>
        <dbReference type="Pfam" id="PF08028"/>
    </source>
</evidence>
<gene>
    <name evidence="3" type="ORF">GGR43_001703</name>
</gene>
<dbReference type="InterPro" id="IPR050741">
    <property type="entry name" value="Acyl-CoA_dehydrogenase"/>
</dbReference>
<accession>A0A7W6BNS3</accession>
<dbReference type="Pfam" id="PF08028">
    <property type="entry name" value="Acyl-CoA_dh_2"/>
    <property type="match status" value="1"/>
</dbReference>
<feature type="domain" description="Acyl-CoA dehydrogenase C-terminal" evidence="2">
    <location>
        <begin position="255"/>
        <end position="385"/>
    </location>
</feature>
<keyword evidence="1 3" id="KW-0560">Oxidoreductase</keyword>
<dbReference type="InterPro" id="IPR046373">
    <property type="entry name" value="Acyl-CoA_Oxase/DH_mid-dom_sf"/>
</dbReference>
<dbReference type="PANTHER" id="PTHR48083">
    <property type="entry name" value="MEDIUM-CHAIN SPECIFIC ACYL-COA DEHYDROGENASE, MITOCHONDRIAL-RELATED"/>
    <property type="match status" value="1"/>
</dbReference>
<keyword evidence="4" id="KW-1185">Reference proteome</keyword>
<dbReference type="Gene3D" id="1.10.540.10">
    <property type="entry name" value="Acyl-CoA dehydrogenase/oxidase, N-terminal domain"/>
    <property type="match status" value="1"/>
</dbReference>
<dbReference type="EC" id="1.14.14.12" evidence="3"/>
<keyword evidence="3" id="KW-0503">Monooxygenase</keyword>
<evidence type="ECO:0000313" key="4">
    <source>
        <dbReference type="Proteomes" id="UP000571950"/>
    </source>
</evidence>
<reference evidence="3 4" key="1">
    <citation type="submission" date="2020-08" db="EMBL/GenBank/DDBJ databases">
        <title>Genomic Encyclopedia of Type Strains, Phase IV (KMG-IV): sequencing the most valuable type-strain genomes for metagenomic binning, comparative biology and taxonomic classification.</title>
        <authorList>
            <person name="Goeker M."/>
        </authorList>
    </citation>
    <scope>NUCLEOTIDE SEQUENCE [LARGE SCALE GENOMIC DNA]</scope>
    <source>
        <strain evidence="3 4">DSM 26189</strain>
    </source>
</reference>
<dbReference type="GO" id="GO:0005737">
    <property type="term" value="C:cytoplasm"/>
    <property type="evidence" value="ECO:0007669"/>
    <property type="project" value="TreeGrafter"/>
</dbReference>
<dbReference type="AlphaFoldDB" id="A0A7W6BNS3"/>
<dbReference type="InterPro" id="IPR009100">
    <property type="entry name" value="AcylCoA_DH/oxidase_NM_dom_sf"/>
</dbReference>
<dbReference type="Gene3D" id="2.40.110.10">
    <property type="entry name" value="Butyryl-CoA Dehydrogenase, subunit A, domain 2"/>
    <property type="match status" value="1"/>
</dbReference>
<dbReference type="SUPFAM" id="SSF56645">
    <property type="entry name" value="Acyl-CoA dehydrogenase NM domain-like"/>
    <property type="match status" value="1"/>
</dbReference>
<organism evidence="3 4">
    <name type="scientific">Sphingobium jiangsuense</name>
    <dbReference type="NCBI Taxonomy" id="870476"/>
    <lineage>
        <taxon>Bacteria</taxon>
        <taxon>Pseudomonadati</taxon>
        <taxon>Pseudomonadota</taxon>
        <taxon>Alphaproteobacteria</taxon>
        <taxon>Sphingomonadales</taxon>
        <taxon>Sphingomonadaceae</taxon>
        <taxon>Sphingobium</taxon>
    </lineage>
</organism>
<dbReference type="RefSeq" id="WP_188071547.1">
    <property type="nucleotide sequence ID" value="NZ_BSPS01000004.1"/>
</dbReference>
<dbReference type="InterPro" id="IPR037069">
    <property type="entry name" value="AcylCoA_DH/ox_N_sf"/>
</dbReference>
<dbReference type="GO" id="GO:0033539">
    <property type="term" value="P:fatty acid beta-oxidation using acyl-CoA dehydrogenase"/>
    <property type="evidence" value="ECO:0007669"/>
    <property type="project" value="TreeGrafter"/>
</dbReference>
<dbReference type="Proteomes" id="UP000571950">
    <property type="component" value="Unassembled WGS sequence"/>
</dbReference>
<dbReference type="InterPro" id="IPR036250">
    <property type="entry name" value="AcylCo_DH-like_C"/>
</dbReference>
<dbReference type="GO" id="GO:0036383">
    <property type="term" value="F:3-hydroxy-9,10-secoandrosta-1,3,5(10)-triene-9,17-dione monooxygenase activity"/>
    <property type="evidence" value="ECO:0007669"/>
    <property type="project" value="UniProtKB-EC"/>
</dbReference>
<dbReference type="GO" id="GO:0050660">
    <property type="term" value="F:flavin adenine dinucleotide binding"/>
    <property type="evidence" value="ECO:0007669"/>
    <property type="project" value="InterPro"/>
</dbReference>
<dbReference type="InterPro" id="IPR013107">
    <property type="entry name" value="Acyl-CoA_DH_C"/>
</dbReference>
<evidence type="ECO:0000256" key="1">
    <source>
        <dbReference type="ARBA" id="ARBA00023002"/>
    </source>
</evidence>
<proteinExistence type="predicted"/>